<evidence type="ECO:0000313" key="2">
    <source>
        <dbReference type="EMBL" id="OJJ06650.1"/>
    </source>
</evidence>
<dbReference type="RefSeq" id="XP_040672412.1">
    <property type="nucleotide sequence ID" value="XM_040818096.1"/>
</dbReference>
<organism evidence="2 3">
    <name type="scientific">Aspergillus versicolor CBS 583.65</name>
    <dbReference type="NCBI Taxonomy" id="1036611"/>
    <lineage>
        <taxon>Eukaryota</taxon>
        <taxon>Fungi</taxon>
        <taxon>Dikarya</taxon>
        <taxon>Ascomycota</taxon>
        <taxon>Pezizomycotina</taxon>
        <taxon>Eurotiomycetes</taxon>
        <taxon>Eurotiomycetidae</taxon>
        <taxon>Eurotiales</taxon>
        <taxon>Aspergillaceae</taxon>
        <taxon>Aspergillus</taxon>
        <taxon>Aspergillus subgen. Nidulantes</taxon>
    </lineage>
</organism>
<sequence length="367" mass="42820">MSSESIEMHPILMHPPIYQLTLTTRDQTSFATIMLTPLPEMPLYRGRFHYPIREEYIRKLAHWREKRYFEEIDFILRCWEDPTRGTFYEDICAADIPPLMAKQRLRYKDSRQVSQLCGWKGNRMFTGLRLKEWDEDEGQSQGASTQENRQDEPTKTYEERHKEAVEGKHKADDIDSVEAGLGGSWSMANDTNKTSCPPSAGLPPGVTMLEARLFMRDRYSMWARPLYENAPNMHESQRLPDSLRCIYDHRQIDRKKPEFSGLIPDYIIDRGRREVERGYIWGIPYHAFETTRRKVGKFSEDNIYVDSGLDLLLNIEHWYLSKSDEEVGKLDPDNILTWNMPVEYLAILRSSFIGGTLDSSQHPGSLV</sequence>
<dbReference type="VEuPathDB" id="FungiDB:ASPVEDRAFT_875839"/>
<proteinExistence type="predicted"/>
<dbReference type="Proteomes" id="UP000184073">
    <property type="component" value="Unassembled WGS sequence"/>
</dbReference>
<evidence type="ECO:0000313" key="3">
    <source>
        <dbReference type="Proteomes" id="UP000184073"/>
    </source>
</evidence>
<keyword evidence="3" id="KW-1185">Reference proteome</keyword>
<name>A0A1L9PYM3_ASPVE</name>
<feature type="compositionally biased region" description="Basic and acidic residues" evidence="1">
    <location>
        <begin position="148"/>
        <end position="171"/>
    </location>
</feature>
<dbReference type="AlphaFoldDB" id="A0A1L9PYM3"/>
<evidence type="ECO:0000256" key="1">
    <source>
        <dbReference type="SAM" id="MobiDB-lite"/>
    </source>
</evidence>
<gene>
    <name evidence="2" type="ORF">ASPVEDRAFT_875839</name>
</gene>
<dbReference type="GeneID" id="63733607"/>
<reference evidence="3" key="1">
    <citation type="journal article" date="2017" name="Genome Biol.">
        <title>Comparative genomics reveals high biological diversity and specific adaptations in the industrially and medically important fungal genus Aspergillus.</title>
        <authorList>
            <person name="de Vries R.P."/>
            <person name="Riley R."/>
            <person name="Wiebenga A."/>
            <person name="Aguilar-Osorio G."/>
            <person name="Amillis S."/>
            <person name="Uchima C.A."/>
            <person name="Anderluh G."/>
            <person name="Asadollahi M."/>
            <person name="Askin M."/>
            <person name="Barry K."/>
            <person name="Battaglia E."/>
            <person name="Bayram O."/>
            <person name="Benocci T."/>
            <person name="Braus-Stromeyer S.A."/>
            <person name="Caldana C."/>
            <person name="Canovas D."/>
            <person name="Cerqueira G.C."/>
            <person name="Chen F."/>
            <person name="Chen W."/>
            <person name="Choi C."/>
            <person name="Clum A."/>
            <person name="Dos Santos R.A."/>
            <person name="Damasio A.R."/>
            <person name="Diallinas G."/>
            <person name="Emri T."/>
            <person name="Fekete E."/>
            <person name="Flipphi M."/>
            <person name="Freyberg S."/>
            <person name="Gallo A."/>
            <person name="Gournas C."/>
            <person name="Habgood R."/>
            <person name="Hainaut M."/>
            <person name="Harispe M.L."/>
            <person name="Henrissat B."/>
            <person name="Hilden K.S."/>
            <person name="Hope R."/>
            <person name="Hossain A."/>
            <person name="Karabika E."/>
            <person name="Karaffa L."/>
            <person name="Karanyi Z."/>
            <person name="Krasevec N."/>
            <person name="Kuo A."/>
            <person name="Kusch H."/>
            <person name="LaButti K."/>
            <person name="Lagendijk E.L."/>
            <person name="Lapidus A."/>
            <person name="Levasseur A."/>
            <person name="Lindquist E."/>
            <person name="Lipzen A."/>
            <person name="Logrieco A.F."/>
            <person name="MacCabe A."/>
            <person name="Maekelae M.R."/>
            <person name="Malavazi I."/>
            <person name="Melin P."/>
            <person name="Meyer V."/>
            <person name="Mielnichuk N."/>
            <person name="Miskei M."/>
            <person name="Molnar A.P."/>
            <person name="Mule G."/>
            <person name="Ngan C.Y."/>
            <person name="Orejas M."/>
            <person name="Orosz E."/>
            <person name="Ouedraogo J.P."/>
            <person name="Overkamp K.M."/>
            <person name="Park H.-S."/>
            <person name="Perrone G."/>
            <person name="Piumi F."/>
            <person name="Punt P.J."/>
            <person name="Ram A.F."/>
            <person name="Ramon A."/>
            <person name="Rauscher S."/>
            <person name="Record E."/>
            <person name="Riano-Pachon D.M."/>
            <person name="Robert V."/>
            <person name="Roehrig J."/>
            <person name="Ruller R."/>
            <person name="Salamov A."/>
            <person name="Salih N.S."/>
            <person name="Samson R.A."/>
            <person name="Sandor E."/>
            <person name="Sanguinetti M."/>
            <person name="Schuetze T."/>
            <person name="Sepcic K."/>
            <person name="Shelest E."/>
            <person name="Sherlock G."/>
            <person name="Sophianopoulou V."/>
            <person name="Squina F.M."/>
            <person name="Sun H."/>
            <person name="Susca A."/>
            <person name="Todd R.B."/>
            <person name="Tsang A."/>
            <person name="Unkles S.E."/>
            <person name="van de Wiele N."/>
            <person name="van Rossen-Uffink D."/>
            <person name="Oliveira J.V."/>
            <person name="Vesth T.C."/>
            <person name="Visser J."/>
            <person name="Yu J.-H."/>
            <person name="Zhou M."/>
            <person name="Andersen M.R."/>
            <person name="Archer D.B."/>
            <person name="Baker S.E."/>
            <person name="Benoit I."/>
            <person name="Brakhage A.A."/>
            <person name="Braus G.H."/>
            <person name="Fischer R."/>
            <person name="Frisvad J.C."/>
            <person name="Goldman G.H."/>
            <person name="Houbraken J."/>
            <person name="Oakley B."/>
            <person name="Pocsi I."/>
            <person name="Scazzocchio C."/>
            <person name="Seiboth B."/>
            <person name="vanKuyk P.A."/>
            <person name="Wortman J."/>
            <person name="Dyer P.S."/>
            <person name="Grigoriev I.V."/>
        </authorList>
    </citation>
    <scope>NUCLEOTIDE SEQUENCE [LARGE SCALE GENOMIC DNA]</scope>
    <source>
        <strain evidence="3">CBS 583.65</strain>
    </source>
</reference>
<feature type="region of interest" description="Disordered" evidence="1">
    <location>
        <begin position="134"/>
        <end position="171"/>
    </location>
</feature>
<accession>A0A1L9PYM3</accession>
<protein>
    <submittedName>
        <fullName evidence="2">Uncharacterized protein</fullName>
    </submittedName>
</protein>
<dbReference type="OrthoDB" id="4500318at2759"/>
<dbReference type="EMBL" id="KV878135">
    <property type="protein sequence ID" value="OJJ06650.1"/>
    <property type="molecule type" value="Genomic_DNA"/>
</dbReference>